<dbReference type="EMBL" id="MVBO01000018">
    <property type="protein sequence ID" value="OZJ05264.1"/>
    <property type="molecule type" value="Genomic_DNA"/>
</dbReference>
<feature type="transmembrane region" description="Helical" evidence="6">
    <location>
        <begin position="708"/>
        <end position="731"/>
    </location>
</feature>
<feature type="transmembrane region" description="Helical" evidence="6">
    <location>
        <begin position="738"/>
        <end position="756"/>
    </location>
</feature>
<dbReference type="GO" id="GO:0035879">
    <property type="term" value="P:plasma membrane lactate transport"/>
    <property type="evidence" value="ECO:0007669"/>
    <property type="project" value="TreeGrafter"/>
</dbReference>
<evidence type="ECO:0000256" key="3">
    <source>
        <dbReference type="ARBA" id="ARBA00022989"/>
    </source>
</evidence>
<feature type="transmembrane region" description="Helical" evidence="6">
    <location>
        <begin position="524"/>
        <end position="542"/>
    </location>
</feature>
<comment type="caution">
    <text evidence="8">The sequence shown here is derived from an EMBL/GenBank/DDBJ whole genome shotgun (WGS) entry which is preliminary data.</text>
</comment>
<feature type="transmembrane region" description="Helical" evidence="6">
    <location>
        <begin position="495"/>
        <end position="517"/>
    </location>
</feature>
<feature type="region of interest" description="Disordered" evidence="5">
    <location>
        <begin position="917"/>
        <end position="959"/>
    </location>
</feature>
<dbReference type="Gene3D" id="1.20.1250.20">
    <property type="entry name" value="MFS general substrate transporter like domains"/>
    <property type="match status" value="2"/>
</dbReference>
<dbReference type="Pfam" id="PF09774">
    <property type="entry name" value="MIX23"/>
    <property type="match status" value="1"/>
</dbReference>
<gene>
    <name evidence="8" type="ORF">BZG36_01971</name>
</gene>
<dbReference type="GO" id="GO:0005886">
    <property type="term" value="C:plasma membrane"/>
    <property type="evidence" value="ECO:0007669"/>
    <property type="project" value="TreeGrafter"/>
</dbReference>
<sequence>MAASMTPNMCYNLSYFKELMREYRKVDDNIMLRMNTTDTHSEAACAAFFIQLAEAYHQREDVVNYCLKVMDEELDRKQKLIDQDPFNTQVKDKIYSEESKRRMVSNELTVEDIVRERSLQVFRTKCRIFNIPTDFEDFVSRRKLATRIEQEEASKYAMKGFAIGAAKWGAVGVIAASGLNIVNPWFRRTVELTEQLVVPDKFTFTLEDLDLNLSLAISSSGKHLRLLGGNGSVAVDQSGEDTSEGLNTQGKRGNIQQENVSYGTSEDTTLNSSANCNSLIGVHTFTRLATKDRLDSFDDLGHTGHTSDQNNVSDLTSGDTSILDGLLTGRDGALDETVDKLLILGTSQLHVDVLRASGVSGDNGDIKGTTSQIVDSDNLVTSLIQTVGESRGEREKALETPKAIHKSFMQQIREVVLGEQWYVTPEGDRVYGVPPKPPRTPLANPFRLMAMLTAKQWLFFLVGWAAWTMDGYDYFSVSLSVTALSAQFNVSTKEVTQSITLTLLFRSLGAVIFGIASDLYGRKWPLVVNLVIVSLLQLGTGFTNTYSAFLGLRSLFGIGMGGIWGLSASMSLENMPVEPRGLFSGILQQGYALGYLLAAIVNLFLVPAVPSTWRALFWFGSGLTMLVAIVRVFIPESPLYIAKKEAGQIKRGATTHAFMKEFRLMIMSEYVRIIYAVLLMTGFNFMSHGSQDLFPTYLQVTKGFSSRLSTIATIISNCGAIVGGTVCGYLSQSYGRRTLIVAMCVVGGALIPLWILPSNWAALTAGACLLQFCVQGAWGIIPIHLAELSPPAFRAAFPGVSYQLGNMISSSASQIEATFGAQVSTTTPAGQVVPDYGKVQGTLMGVIFAYVIILTLIGKARKGYAFETYGRAGEVDEHGNLVAEHVFEYGDAAAVTGHVGTELEPVYNEKGGAHFDGYQDPELGLEKGNNAAPVRSENASAHTGDAVTTAANHGPTTTN</sequence>
<evidence type="ECO:0000256" key="5">
    <source>
        <dbReference type="SAM" id="MobiDB-lite"/>
    </source>
</evidence>
<evidence type="ECO:0000256" key="6">
    <source>
        <dbReference type="SAM" id="Phobius"/>
    </source>
</evidence>
<keyword evidence="3 6" id="KW-1133">Transmembrane helix</keyword>
<keyword evidence="9" id="KW-1185">Reference proteome</keyword>
<comment type="subcellular location">
    <subcellularLocation>
        <location evidence="1">Membrane</location>
        <topology evidence="1">Multi-pass membrane protein</topology>
    </subcellularLocation>
</comment>
<dbReference type="Pfam" id="PF10712">
    <property type="entry name" value="NAD-GH"/>
    <property type="match status" value="1"/>
</dbReference>
<dbReference type="InterPro" id="IPR019171">
    <property type="entry name" value="MIX23"/>
</dbReference>
<reference evidence="8 9" key="1">
    <citation type="journal article" date="2017" name="Mycologia">
        <title>Bifiguratus adelaidae, gen. et sp. nov., a new member of Mucoromycotina in endophytic and soil-dwelling habitats.</title>
        <authorList>
            <person name="Torres-Cruz T.J."/>
            <person name="Billingsley Tobias T.L."/>
            <person name="Almatruk M."/>
            <person name="Hesse C."/>
            <person name="Kuske C.R."/>
            <person name="Desiro A."/>
            <person name="Benucci G.M."/>
            <person name="Bonito G."/>
            <person name="Stajich J.E."/>
            <person name="Dunlap C."/>
            <person name="Arnold A.E."/>
            <person name="Porras-Alfaro A."/>
        </authorList>
    </citation>
    <scope>NUCLEOTIDE SEQUENCE [LARGE SCALE GENOMIC DNA]</scope>
    <source>
        <strain evidence="8 9">AZ0501</strain>
    </source>
</reference>
<organism evidence="8 9">
    <name type="scientific">Bifiguratus adelaidae</name>
    <dbReference type="NCBI Taxonomy" id="1938954"/>
    <lineage>
        <taxon>Eukaryota</taxon>
        <taxon>Fungi</taxon>
        <taxon>Fungi incertae sedis</taxon>
        <taxon>Mucoromycota</taxon>
        <taxon>Mucoromycotina</taxon>
        <taxon>Endogonomycetes</taxon>
        <taxon>Endogonales</taxon>
        <taxon>Endogonales incertae sedis</taxon>
        <taxon>Bifiguratus</taxon>
    </lineage>
</organism>
<feature type="transmembrane region" description="Helical" evidence="6">
    <location>
        <begin position="615"/>
        <end position="634"/>
    </location>
</feature>
<keyword evidence="4 6" id="KW-0472">Membrane</keyword>
<dbReference type="InterPro" id="IPR019651">
    <property type="entry name" value="Glutamate_DH_NAD-spec"/>
</dbReference>
<dbReference type="InterPro" id="IPR020846">
    <property type="entry name" value="MFS_dom"/>
</dbReference>
<feature type="transmembrane region" description="Helical" evidence="6">
    <location>
        <begin position="457"/>
        <end position="475"/>
    </location>
</feature>
<dbReference type="AlphaFoldDB" id="A0A261Y465"/>
<feature type="transmembrane region" description="Helical" evidence="6">
    <location>
        <begin position="670"/>
        <end position="688"/>
    </location>
</feature>
<evidence type="ECO:0000313" key="9">
    <source>
        <dbReference type="Proteomes" id="UP000242875"/>
    </source>
</evidence>
<proteinExistence type="predicted"/>
<dbReference type="SUPFAM" id="SSF103473">
    <property type="entry name" value="MFS general substrate transporter"/>
    <property type="match status" value="1"/>
</dbReference>
<feature type="compositionally biased region" description="Polar residues" evidence="5">
    <location>
        <begin position="244"/>
        <end position="256"/>
    </location>
</feature>
<feature type="domain" description="Major facilitator superfamily (MFS) profile" evidence="7">
    <location>
        <begin position="459"/>
        <end position="863"/>
    </location>
</feature>
<dbReference type="PROSITE" id="PS50850">
    <property type="entry name" value="MFS"/>
    <property type="match status" value="1"/>
</dbReference>
<feature type="compositionally biased region" description="Polar residues" evidence="5">
    <location>
        <begin position="949"/>
        <end position="959"/>
    </location>
</feature>
<feature type="transmembrane region" description="Helical" evidence="6">
    <location>
        <begin position="839"/>
        <end position="857"/>
    </location>
</feature>
<dbReference type="InterPro" id="IPR036259">
    <property type="entry name" value="MFS_trans_sf"/>
</dbReference>
<name>A0A261Y465_9FUNG</name>
<feature type="region of interest" description="Disordered" evidence="5">
    <location>
        <begin position="236"/>
        <end position="256"/>
    </location>
</feature>
<evidence type="ECO:0000256" key="1">
    <source>
        <dbReference type="ARBA" id="ARBA00004141"/>
    </source>
</evidence>
<dbReference type="CDD" id="cd17316">
    <property type="entry name" value="MFS_SV2_like"/>
    <property type="match status" value="1"/>
</dbReference>
<dbReference type="Pfam" id="PF00083">
    <property type="entry name" value="Sugar_tr"/>
    <property type="match status" value="1"/>
</dbReference>
<feature type="transmembrane region" description="Helical" evidence="6">
    <location>
        <begin position="548"/>
        <end position="569"/>
    </location>
</feature>
<evidence type="ECO:0000313" key="8">
    <source>
        <dbReference type="EMBL" id="OZJ05264.1"/>
    </source>
</evidence>
<keyword evidence="2 6" id="KW-0812">Transmembrane</keyword>
<evidence type="ECO:0000259" key="7">
    <source>
        <dbReference type="PROSITE" id="PS50850"/>
    </source>
</evidence>
<protein>
    <recommendedName>
        <fullName evidence="7">Major facilitator superfamily (MFS) profile domain-containing protein</fullName>
    </recommendedName>
</protein>
<dbReference type="GO" id="GO:0015355">
    <property type="term" value="F:secondary active monocarboxylate transmembrane transporter activity"/>
    <property type="evidence" value="ECO:0007669"/>
    <property type="project" value="TreeGrafter"/>
</dbReference>
<dbReference type="InterPro" id="IPR005828">
    <property type="entry name" value="MFS_sugar_transport-like"/>
</dbReference>
<dbReference type="PANTHER" id="PTHR23508">
    <property type="entry name" value="CARBOXYLIC ACID TRANSPORTER PROTEIN HOMOLOG"/>
    <property type="match status" value="1"/>
</dbReference>
<dbReference type="OrthoDB" id="5296287at2759"/>
<accession>A0A261Y465</accession>
<dbReference type="Proteomes" id="UP000242875">
    <property type="component" value="Unassembled WGS sequence"/>
</dbReference>
<dbReference type="PANTHER" id="PTHR23508:SF10">
    <property type="entry name" value="CARBOXYLIC ACID TRANSPORTER PROTEIN HOMOLOG"/>
    <property type="match status" value="1"/>
</dbReference>
<evidence type="ECO:0000256" key="4">
    <source>
        <dbReference type="ARBA" id="ARBA00023136"/>
    </source>
</evidence>
<feature type="transmembrane region" description="Helical" evidence="6">
    <location>
        <begin position="590"/>
        <end position="609"/>
    </location>
</feature>
<evidence type="ECO:0000256" key="2">
    <source>
        <dbReference type="ARBA" id="ARBA00022692"/>
    </source>
</evidence>
<dbReference type="GO" id="GO:0005758">
    <property type="term" value="C:mitochondrial intermembrane space"/>
    <property type="evidence" value="ECO:0007669"/>
    <property type="project" value="InterPro"/>
</dbReference>